<proteinExistence type="predicted"/>
<keyword evidence="3" id="KW-1185">Reference proteome</keyword>
<sequence>MGCCAVVNLDSINLCCTLYLRIPFFYLTHSCLPFPLSHENGPHKKTLEHQRGKRNSHKTSRENCPVLSGVYSRTVKPTVGCRCQVRTETCRGPVKTFMILRMRQLTVGFLLFACKPTITQTQRGSGESDRSIVCVRPHK</sequence>
<evidence type="ECO:0000256" key="1">
    <source>
        <dbReference type="SAM" id="MobiDB-lite"/>
    </source>
</evidence>
<gene>
    <name evidence="2" type="ORF">AVEN_271429_1</name>
</gene>
<name>A0A4Y2P9J3_ARAVE</name>
<comment type="caution">
    <text evidence="2">The sequence shown here is derived from an EMBL/GenBank/DDBJ whole genome shotgun (WGS) entry which is preliminary data.</text>
</comment>
<evidence type="ECO:0000313" key="2">
    <source>
        <dbReference type="EMBL" id="GBN47719.1"/>
    </source>
</evidence>
<reference evidence="2 3" key="1">
    <citation type="journal article" date="2019" name="Sci. Rep.">
        <title>Orb-weaving spider Araneus ventricosus genome elucidates the spidroin gene catalogue.</title>
        <authorList>
            <person name="Kono N."/>
            <person name="Nakamura H."/>
            <person name="Ohtoshi R."/>
            <person name="Moran D.A.P."/>
            <person name="Shinohara A."/>
            <person name="Yoshida Y."/>
            <person name="Fujiwara M."/>
            <person name="Mori M."/>
            <person name="Tomita M."/>
            <person name="Arakawa K."/>
        </authorList>
    </citation>
    <scope>NUCLEOTIDE SEQUENCE [LARGE SCALE GENOMIC DNA]</scope>
</reference>
<organism evidence="2 3">
    <name type="scientific">Araneus ventricosus</name>
    <name type="common">Orbweaver spider</name>
    <name type="synonym">Epeira ventricosa</name>
    <dbReference type="NCBI Taxonomy" id="182803"/>
    <lineage>
        <taxon>Eukaryota</taxon>
        <taxon>Metazoa</taxon>
        <taxon>Ecdysozoa</taxon>
        <taxon>Arthropoda</taxon>
        <taxon>Chelicerata</taxon>
        <taxon>Arachnida</taxon>
        <taxon>Araneae</taxon>
        <taxon>Araneomorphae</taxon>
        <taxon>Entelegynae</taxon>
        <taxon>Araneoidea</taxon>
        <taxon>Araneidae</taxon>
        <taxon>Araneus</taxon>
    </lineage>
</organism>
<dbReference type="Proteomes" id="UP000499080">
    <property type="component" value="Unassembled WGS sequence"/>
</dbReference>
<protein>
    <submittedName>
        <fullName evidence="2">Uncharacterized protein</fullName>
    </submittedName>
</protein>
<feature type="region of interest" description="Disordered" evidence="1">
    <location>
        <begin position="42"/>
        <end position="62"/>
    </location>
</feature>
<dbReference type="AlphaFoldDB" id="A0A4Y2P9J3"/>
<dbReference type="EMBL" id="BGPR01131853">
    <property type="protein sequence ID" value="GBN47719.1"/>
    <property type="molecule type" value="Genomic_DNA"/>
</dbReference>
<evidence type="ECO:0000313" key="3">
    <source>
        <dbReference type="Proteomes" id="UP000499080"/>
    </source>
</evidence>
<accession>A0A4Y2P9J3</accession>